<dbReference type="InterPro" id="IPR020845">
    <property type="entry name" value="AMP-binding_CS"/>
</dbReference>
<keyword evidence="5" id="KW-1185">Reference proteome</keyword>
<evidence type="ECO:0000256" key="2">
    <source>
        <dbReference type="ARBA" id="ARBA00022553"/>
    </source>
</evidence>
<dbReference type="InterPro" id="IPR042099">
    <property type="entry name" value="ANL_N_sf"/>
</dbReference>
<evidence type="ECO:0000313" key="5">
    <source>
        <dbReference type="Proteomes" id="UP001610446"/>
    </source>
</evidence>
<dbReference type="PANTHER" id="PTHR43439:SF2">
    <property type="entry name" value="ENZYME, PUTATIVE (JCVI)-RELATED"/>
    <property type="match status" value="1"/>
</dbReference>
<dbReference type="SUPFAM" id="SSF56801">
    <property type="entry name" value="Acetyl-CoA synthetase-like"/>
    <property type="match status" value="1"/>
</dbReference>
<dbReference type="Pfam" id="PF00501">
    <property type="entry name" value="AMP-binding"/>
    <property type="match status" value="1"/>
</dbReference>
<keyword evidence="2" id="KW-0597">Phosphoprotein</keyword>
<protein>
    <recommendedName>
        <fullName evidence="3">AMP-dependent synthetase/ligase domain-containing protein</fullName>
    </recommendedName>
</protein>
<evidence type="ECO:0000256" key="1">
    <source>
        <dbReference type="ARBA" id="ARBA00022450"/>
    </source>
</evidence>
<proteinExistence type="predicted"/>
<feature type="domain" description="AMP-dependent synthetase/ligase" evidence="3">
    <location>
        <begin position="23"/>
        <end position="353"/>
    </location>
</feature>
<keyword evidence="1" id="KW-0596">Phosphopantetheine</keyword>
<reference evidence="4 5" key="1">
    <citation type="submission" date="2024-07" db="EMBL/GenBank/DDBJ databases">
        <title>Section-level genome sequencing and comparative genomics of Aspergillus sections Usti and Cavernicolus.</title>
        <authorList>
            <consortium name="Lawrence Berkeley National Laboratory"/>
            <person name="Nybo J.L."/>
            <person name="Vesth T.C."/>
            <person name="Theobald S."/>
            <person name="Frisvad J.C."/>
            <person name="Larsen T.O."/>
            <person name="Kjaerboelling I."/>
            <person name="Rothschild-Mancinelli K."/>
            <person name="Lyhne E.K."/>
            <person name="Kogle M.E."/>
            <person name="Barry K."/>
            <person name="Clum A."/>
            <person name="Na H."/>
            <person name="Ledsgaard L."/>
            <person name="Lin J."/>
            <person name="Lipzen A."/>
            <person name="Kuo A."/>
            <person name="Riley R."/>
            <person name="Mondo S."/>
            <person name="Labutti K."/>
            <person name="Haridas S."/>
            <person name="Pangalinan J."/>
            <person name="Salamov A.A."/>
            <person name="Simmons B.A."/>
            <person name="Magnuson J.K."/>
            <person name="Chen J."/>
            <person name="Drula E."/>
            <person name="Henrissat B."/>
            <person name="Wiebenga A."/>
            <person name="Lubbers R.J."/>
            <person name="Gomes A.C."/>
            <person name="Makela M.R."/>
            <person name="Stajich J."/>
            <person name="Grigoriev I.V."/>
            <person name="Mortensen U.H."/>
            <person name="De Vries R.P."/>
            <person name="Baker S.E."/>
            <person name="Andersen M.R."/>
        </authorList>
    </citation>
    <scope>NUCLEOTIDE SEQUENCE [LARGE SCALE GENOMIC DNA]</scope>
    <source>
        <strain evidence="4 5">CBS 123904</strain>
    </source>
</reference>
<dbReference type="Proteomes" id="UP001610446">
    <property type="component" value="Unassembled WGS sequence"/>
</dbReference>
<sequence>MSEPTSPQRSANPGKRILISLLEHRAKNEPQSPWMSVPVDDQDLSRGYRDITYSEVNNAANHTAHWLARNLPGFSEPFQAFAYAGPKDLRYQLLALAAAKLQKVLVLPSPLVTAEAQLRILEKKQCTVYLRPASMADHVTGILQGTSHIETIEVPDIAEFFRQVEAEAIIYSKTWDEGKDDPWLVYHTSGTTGNPKPVTYTQYMMAGVDIAASLPCEEESVLHQMANARWFTPLPSMHYVGMLLSIGMTTYLNMTAVIGPSAPPTPDIIRDTIHYGRAEAALLPPALIDTCCLSPTALAAVRGLKHLLYSGATLSAKSAQLIIPYTKIISAVGTTEAGGYWTTVPKQRDAWEYLGFPKHLGVTFEHRMDDLYELVWVRDDSLPFQQIFKVYPDIDRFETKDLWREHPVHKGLWKIIGRLDDYVYLSHADGLHASSLEPEIMSHPSVKSALIGGHGRPAPVLLVELNSETEFEDNHRALIESLNPYIQRVNASVHECVRLSPERVIVATKEKPFVVTVKDSVARLQTLALYEDEIAALFN</sequence>
<name>A0ABR4J6D3_9EURO</name>
<dbReference type="EMBL" id="JBFXLU010000221">
    <property type="protein sequence ID" value="KAL2834598.1"/>
    <property type="molecule type" value="Genomic_DNA"/>
</dbReference>
<organism evidence="4 5">
    <name type="scientific">Aspergillus pseudoustus</name>
    <dbReference type="NCBI Taxonomy" id="1810923"/>
    <lineage>
        <taxon>Eukaryota</taxon>
        <taxon>Fungi</taxon>
        <taxon>Dikarya</taxon>
        <taxon>Ascomycota</taxon>
        <taxon>Pezizomycotina</taxon>
        <taxon>Eurotiomycetes</taxon>
        <taxon>Eurotiomycetidae</taxon>
        <taxon>Eurotiales</taxon>
        <taxon>Aspergillaceae</taxon>
        <taxon>Aspergillus</taxon>
        <taxon>Aspergillus subgen. Nidulantes</taxon>
    </lineage>
</organism>
<evidence type="ECO:0000313" key="4">
    <source>
        <dbReference type="EMBL" id="KAL2834598.1"/>
    </source>
</evidence>
<dbReference type="InterPro" id="IPR000873">
    <property type="entry name" value="AMP-dep_synth/lig_dom"/>
</dbReference>
<dbReference type="Pfam" id="PF23562">
    <property type="entry name" value="AMP-binding_C_3"/>
    <property type="match status" value="1"/>
</dbReference>
<dbReference type="PROSITE" id="PS00455">
    <property type="entry name" value="AMP_BINDING"/>
    <property type="match status" value="1"/>
</dbReference>
<gene>
    <name evidence="4" type="ORF">BJY01DRAFT_259544</name>
</gene>
<dbReference type="InterPro" id="IPR051414">
    <property type="entry name" value="Adenylate-forming_Reductase"/>
</dbReference>
<comment type="caution">
    <text evidence="4">The sequence shown here is derived from an EMBL/GenBank/DDBJ whole genome shotgun (WGS) entry which is preliminary data.</text>
</comment>
<evidence type="ECO:0000259" key="3">
    <source>
        <dbReference type="Pfam" id="PF00501"/>
    </source>
</evidence>
<dbReference type="PANTHER" id="PTHR43439">
    <property type="entry name" value="PHENYLACETATE-COENZYME A LIGASE"/>
    <property type="match status" value="1"/>
</dbReference>
<accession>A0ABR4J6D3</accession>
<dbReference type="Gene3D" id="3.40.50.12780">
    <property type="entry name" value="N-terminal domain of ligase-like"/>
    <property type="match status" value="1"/>
</dbReference>